<dbReference type="SUPFAM" id="SSF47459">
    <property type="entry name" value="HLH, helix-loop-helix DNA-binding domain"/>
    <property type="match status" value="1"/>
</dbReference>
<evidence type="ECO:0000256" key="2">
    <source>
        <dbReference type="ARBA" id="ARBA00023015"/>
    </source>
</evidence>
<feature type="region of interest" description="Disordered" evidence="6">
    <location>
        <begin position="265"/>
        <end position="337"/>
    </location>
</feature>
<protein>
    <submittedName>
        <fullName evidence="9">Transcription factor bHLH110 isoform X1</fullName>
    </submittedName>
</protein>
<keyword evidence="8" id="KW-1185">Reference proteome</keyword>
<evidence type="ECO:0000256" key="3">
    <source>
        <dbReference type="ARBA" id="ARBA00023125"/>
    </source>
</evidence>
<evidence type="ECO:0000313" key="9">
    <source>
        <dbReference type="RefSeq" id="XP_060675196.1"/>
    </source>
</evidence>
<organism evidence="8 9">
    <name type="scientific">Ziziphus jujuba</name>
    <name type="common">Chinese jujube</name>
    <name type="synonym">Ziziphus sativa</name>
    <dbReference type="NCBI Taxonomy" id="326968"/>
    <lineage>
        <taxon>Eukaryota</taxon>
        <taxon>Viridiplantae</taxon>
        <taxon>Streptophyta</taxon>
        <taxon>Embryophyta</taxon>
        <taxon>Tracheophyta</taxon>
        <taxon>Spermatophyta</taxon>
        <taxon>Magnoliopsida</taxon>
        <taxon>eudicotyledons</taxon>
        <taxon>Gunneridae</taxon>
        <taxon>Pentapetalae</taxon>
        <taxon>rosids</taxon>
        <taxon>fabids</taxon>
        <taxon>Rosales</taxon>
        <taxon>Rhamnaceae</taxon>
        <taxon>Paliureae</taxon>
        <taxon>Ziziphus</taxon>
    </lineage>
</organism>
<dbReference type="PANTHER" id="PTHR16223">
    <property type="entry name" value="TRANSCRIPTION FACTOR BHLH83-RELATED"/>
    <property type="match status" value="1"/>
</dbReference>
<feature type="compositionally biased region" description="Basic and acidic residues" evidence="6">
    <location>
        <begin position="272"/>
        <end position="284"/>
    </location>
</feature>
<evidence type="ECO:0000313" key="8">
    <source>
        <dbReference type="Proteomes" id="UP001652623"/>
    </source>
</evidence>
<reference evidence="9" key="1">
    <citation type="submission" date="2025-08" db="UniProtKB">
        <authorList>
            <consortium name="RefSeq"/>
        </authorList>
    </citation>
    <scope>IDENTIFICATION</scope>
    <source>
        <tissue evidence="9">Seedling</tissue>
    </source>
</reference>
<comment type="subcellular location">
    <subcellularLocation>
        <location evidence="1">Nucleus</location>
    </subcellularLocation>
</comment>
<feature type="compositionally biased region" description="Polar residues" evidence="6">
    <location>
        <begin position="307"/>
        <end position="323"/>
    </location>
</feature>
<dbReference type="InterPro" id="IPR045843">
    <property type="entry name" value="IND-like"/>
</dbReference>
<evidence type="ECO:0000256" key="4">
    <source>
        <dbReference type="ARBA" id="ARBA00023163"/>
    </source>
</evidence>
<evidence type="ECO:0000256" key="6">
    <source>
        <dbReference type="SAM" id="MobiDB-lite"/>
    </source>
</evidence>
<keyword evidence="4" id="KW-0804">Transcription</keyword>
<feature type="domain" description="BHLH" evidence="7">
    <location>
        <begin position="325"/>
        <end position="374"/>
    </location>
</feature>
<dbReference type="InterPro" id="IPR036638">
    <property type="entry name" value="HLH_DNA-bd_sf"/>
</dbReference>
<keyword evidence="5" id="KW-0539">Nucleus</keyword>
<dbReference type="PANTHER" id="PTHR16223:SF194">
    <property type="entry name" value="BHLH DOMAIN-CONTAINING PROTEIN"/>
    <property type="match status" value="1"/>
</dbReference>
<proteinExistence type="predicted"/>
<accession>A0ABM4AEP7</accession>
<keyword evidence="3" id="KW-0238">DNA-binding</keyword>
<dbReference type="RefSeq" id="XP_060675196.1">
    <property type="nucleotide sequence ID" value="XM_060819213.1"/>
</dbReference>
<dbReference type="InterPro" id="IPR045239">
    <property type="entry name" value="bHLH95_bHLH"/>
</dbReference>
<dbReference type="PROSITE" id="PS50888">
    <property type="entry name" value="BHLH"/>
    <property type="match status" value="1"/>
</dbReference>
<gene>
    <name evidence="9" type="primary">LOC107424552</name>
</gene>
<dbReference type="GeneID" id="107424552"/>
<evidence type="ECO:0000256" key="1">
    <source>
        <dbReference type="ARBA" id="ARBA00004123"/>
    </source>
</evidence>
<evidence type="ECO:0000259" key="7">
    <source>
        <dbReference type="PROSITE" id="PS50888"/>
    </source>
</evidence>
<dbReference type="Proteomes" id="UP001652623">
    <property type="component" value="Chromosome 7"/>
</dbReference>
<dbReference type="InterPro" id="IPR011598">
    <property type="entry name" value="bHLH_dom"/>
</dbReference>
<dbReference type="CDD" id="cd11393">
    <property type="entry name" value="bHLH_AtbHLH_like"/>
    <property type="match status" value="1"/>
</dbReference>
<keyword evidence="2" id="KW-0805">Transcription regulation</keyword>
<dbReference type="Gene3D" id="4.10.280.10">
    <property type="entry name" value="Helix-loop-helix DNA-binding domain"/>
    <property type="match status" value="1"/>
</dbReference>
<evidence type="ECO:0000256" key="5">
    <source>
        <dbReference type="ARBA" id="ARBA00023242"/>
    </source>
</evidence>
<feature type="compositionally biased region" description="Low complexity" evidence="6">
    <location>
        <begin position="285"/>
        <end position="295"/>
    </location>
</feature>
<sequence length="435" mass="48125">MEYSNHHSQHQLQDQLVNAPTSSLPTLPTCTLLQSTSTANKYSTSSKIILSCRNSTSSGNNDYNQLTEANIPYSRAWSPHDHHHDFISYHNDNTRSFNQLQYSPNLELLLPLSNIKEENSDSFSKLSERISDPLEIVDRLNHLSTSYKQNINIPPPCDMVDNTWLNDSSISSAGCQKFSAGDQVPYFNTTTGTTFGGFTGVAALDLRYDMSDTFPVSTTNYKGLSDSLCSSSSSSLGLNFQGLDLLSSTSYPCRQSASHVNLGLYERSGPLGHDDHQDVQKSKDSPSSNSSSITSAFKNEVSRTKRPSNSGNISEPKASQSATKKSRPSNPPPLKIRKEKLGDRIASLHRLVAPFGKTDTASVLTEAIGYIQFLHDQVQTLSLPYMKSLQSKLSRKMQQGLRKEEEKEKETKLELRSRGLCLVPISCVSYISGYD</sequence>
<name>A0ABM4AEP7_ZIZJJ</name>